<dbReference type="STRING" id="662755.CRES_1660"/>
<comment type="similarity">
    <text evidence="1 5">Belongs to the 5-formyltetrahydrofolate cyclo-ligase family.</text>
</comment>
<comment type="catalytic activity">
    <reaction evidence="5">
        <text>(6S)-5-formyl-5,6,7,8-tetrahydrofolate + ATP = (6R)-5,10-methenyltetrahydrofolate + ADP + phosphate</text>
        <dbReference type="Rhea" id="RHEA:10488"/>
        <dbReference type="ChEBI" id="CHEBI:30616"/>
        <dbReference type="ChEBI" id="CHEBI:43474"/>
        <dbReference type="ChEBI" id="CHEBI:57455"/>
        <dbReference type="ChEBI" id="CHEBI:57457"/>
        <dbReference type="ChEBI" id="CHEBI:456216"/>
        <dbReference type="EC" id="6.3.3.2"/>
    </reaction>
</comment>
<dbReference type="RefSeq" id="WP_013889001.1">
    <property type="nucleotide sequence ID" value="NC_015673.1"/>
</dbReference>
<dbReference type="PANTHER" id="PTHR23407">
    <property type="entry name" value="ATPASE INHIBITOR/5-FORMYLTETRAHYDROFOLATE CYCLO-LIGASE"/>
    <property type="match status" value="1"/>
</dbReference>
<dbReference type="GO" id="GO:0009396">
    <property type="term" value="P:folic acid-containing compound biosynthetic process"/>
    <property type="evidence" value="ECO:0007669"/>
    <property type="project" value="TreeGrafter"/>
</dbReference>
<feature type="binding site" evidence="4">
    <location>
        <begin position="15"/>
        <end position="19"/>
    </location>
    <ligand>
        <name>ATP</name>
        <dbReference type="ChEBI" id="CHEBI:30616"/>
    </ligand>
</feature>
<dbReference type="GO" id="GO:0030272">
    <property type="term" value="F:5-formyltetrahydrofolate cyclo-ligase activity"/>
    <property type="evidence" value="ECO:0007669"/>
    <property type="project" value="UniProtKB-EC"/>
</dbReference>
<accession>F8E0M3</accession>
<dbReference type="Proteomes" id="UP000000492">
    <property type="component" value="Chromosome"/>
</dbReference>
<reference evidence="6 7" key="1">
    <citation type="journal article" date="2012" name="BMC Genomics">
        <title>Complete genome sequence, lifestyle, and multi-drug resistance of the human pathogen Corynebacterium resistens DSM 45100 isolated from blood samples of a leukemia patient.</title>
        <authorList>
            <person name="Schroder J."/>
            <person name="Maus I."/>
            <person name="Meyer K."/>
            <person name="Wordemann S."/>
            <person name="Blom J."/>
            <person name="Jaenicke S."/>
            <person name="Schneider J."/>
            <person name="Trost E."/>
            <person name="Tauch A."/>
        </authorList>
    </citation>
    <scope>NUCLEOTIDE SEQUENCE [LARGE SCALE GENOMIC DNA]</scope>
    <source>
        <strain evidence="7">DSM 45100 / JCM 12819 / CCUG 50093 / GTC 2026 / SICGH 158</strain>
    </source>
</reference>
<dbReference type="InterPro" id="IPR024185">
    <property type="entry name" value="FTHF_cligase-like_sf"/>
</dbReference>
<proteinExistence type="inferred from homology"/>
<dbReference type="GO" id="GO:0046872">
    <property type="term" value="F:metal ion binding"/>
    <property type="evidence" value="ECO:0007669"/>
    <property type="project" value="UniProtKB-KW"/>
</dbReference>
<keyword evidence="2 4" id="KW-0547">Nucleotide-binding</keyword>
<evidence type="ECO:0000313" key="6">
    <source>
        <dbReference type="EMBL" id="AEI10013.1"/>
    </source>
</evidence>
<evidence type="ECO:0000256" key="2">
    <source>
        <dbReference type="ARBA" id="ARBA00022741"/>
    </source>
</evidence>
<dbReference type="Pfam" id="PF01812">
    <property type="entry name" value="5-FTHF_cyc-lig"/>
    <property type="match status" value="1"/>
</dbReference>
<evidence type="ECO:0000313" key="7">
    <source>
        <dbReference type="Proteomes" id="UP000000492"/>
    </source>
</evidence>
<feature type="binding site" evidence="4">
    <location>
        <begin position="146"/>
        <end position="154"/>
    </location>
    <ligand>
        <name>ATP</name>
        <dbReference type="ChEBI" id="CHEBI:30616"/>
    </ligand>
</feature>
<protein>
    <recommendedName>
        <fullName evidence="5">5-formyltetrahydrofolate cyclo-ligase</fullName>
        <ecNumber evidence="5">6.3.3.2</ecNumber>
    </recommendedName>
</protein>
<keyword evidence="3 4" id="KW-0067">ATP-binding</keyword>
<comment type="cofactor">
    <cofactor evidence="5">
        <name>Mg(2+)</name>
        <dbReference type="ChEBI" id="CHEBI:18420"/>
    </cofactor>
</comment>
<evidence type="ECO:0000256" key="4">
    <source>
        <dbReference type="PIRSR" id="PIRSR006806-1"/>
    </source>
</evidence>
<gene>
    <name evidence="6" type="ordered locus">CRES_1660</name>
</gene>
<dbReference type="HOGENOM" id="CLU_066245_2_2_11"/>
<dbReference type="KEGG" id="crd:CRES_1660"/>
<dbReference type="SUPFAM" id="SSF100950">
    <property type="entry name" value="NagB/RpiA/CoA transferase-like"/>
    <property type="match status" value="1"/>
</dbReference>
<dbReference type="InterPro" id="IPR002698">
    <property type="entry name" value="FTHF_cligase"/>
</dbReference>
<dbReference type="PIRSF" id="PIRSF006806">
    <property type="entry name" value="FTHF_cligase"/>
    <property type="match status" value="1"/>
</dbReference>
<keyword evidence="5" id="KW-0460">Magnesium</keyword>
<dbReference type="AlphaFoldDB" id="F8E0M3"/>
<evidence type="ECO:0000256" key="5">
    <source>
        <dbReference type="RuleBase" id="RU361279"/>
    </source>
</evidence>
<dbReference type="EMBL" id="CP002857">
    <property type="protein sequence ID" value="AEI10013.1"/>
    <property type="molecule type" value="Genomic_DNA"/>
</dbReference>
<dbReference type="EC" id="6.3.3.2" evidence="5"/>
<dbReference type="PANTHER" id="PTHR23407:SF1">
    <property type="entry name" value="5-FORMYLTETRAHYDROFOLATE CYCLO-LIGASE"/>
    <property type="match status" value="1"/>
</dbReference>
<keyword evidence="5" id="KW-0479">Metal-binding</keyword>
<dbReference type="GO" id="GO:0005524">
    <property type="term" value="F:ATP binding"/>
    <property type="evidence" value="ECO:0007669"/>
    <property type="project" value="UniProtKB-KW"/>
</dbReference>
<dbReference type="NCBIfam" id="TIGR02727">
    <property type="entry name" value="MTHFS_bact"/>
    <property type="match status" value="1"/>
</dbReference>
<name>F8E0M3_CORRG</name>
<sequence>MQVSSENVNTIAEEKRRLRSRIRQSRRSISTHERAIRDSAIQRNVIEFLASIRPQAVCAYSPMPYEPGGSDLAQRIRNALPESVPLYLPRVVPKAERAMDWIEFNGQLTPSAWGIPEPNGEPVQHIFHKEPLMILPALAIDYNGRRLGQGGGFYDSFFALKPNGIISCAVVDDNEIIDHVPTEDHDLTVDYIISGAAVVQKKGK</sequence>
<dbReference type="GO" id="GO:0035999">
    <property type="term" value="P:tetrahydrofolate interconversion"/>
    <property type="evidence" value="ECO:0007669"/>
    <property type="project" value="TreeGrafter"/>
</dbReference>
<feature type="binding site" evidence="4">
    <location>
        <position position="66"/>
    </location>
    <ligand>
        <name>substrate</name>
    </ligand>
</feature>
<dbReference type="InterPro" id="IPR037171">
    <property type="entry name" value="NagB/RpiA_transferase-like"/>
</dbReference>
<evidence type="ECO:0000256" key="3">
    <source>
        <dbReference type="ARBA" id="ARBA00022840"/>
    </source>
</evidence>
<evidence type="ECO:0000256" key="1">
    <source>
        <dbReference type="ARBA" id="ARBA00010638"/>
    </source>
</evidence>
<keyword evidence="7" id="KW-1185">Reference proteome</keyword>
<organism evidence="6 7">
    <name type="scientific">Corynebacterium resistens (strain DSM 45100 / JCM 12819 / GTC 2026 / SICGH 158)</name>
    <dbReference type="NCBI Taxonomy" id="662755"/>
    <lineage>
        <taxon>Bacteria</taxon>
        <taxon>Bacillati</taxon>
        <taxon>Actinomycetota</taxon>
        <taxon>Actinomycetes</taxon>
        <taxon>Mycobacteriales</taxon>
        <taxon>Corynebacteriaceae</taxon>
        <taxon>Corynebacterium</taxon>
    </lineage>
</organism>
<dbReference type="eggNOG" id="COG0212">
    <property type="taxonomic scope" value="Bacteria"/>
</dbReference>
<dbReference type="Gene3D" id="3.40.50.10420">
    <property type="entry name" value="NagB/RpiA/CoA transferase-like"/>
    <property type="match status" value="1"/>
</dbReference>